<keyword evidence="2" id="KW-0521">NADP</keyword>
<reference evidence="5" key="1">
    <citation type="journal article" date="2021" name="BMC Genomics">
        <title>Chromosome-level genome assembly and manually-curated proteome of model necrotroph Parastagonospora nodorum Sn15 reveals a genome-wide trove of candidate effector homologs, and redundancy of virulence-related functions within an accessory chromosome.</title>
        <authorList>
            <person name="Bertazzoni S."/>
            <person name="Jones D.A.B."/>
            <person name="Phan H.T."/>
            <person name="Tan K.-C."/>
            <person name="Hane J.K."/>
        </authorList>
    </citation>
    <scope>NUCLEOTIDE SEQUENCE [LARGE SCALE GENOMIC DNA]</scope>
    <source>
        <strain evidence="5">SN15 / ATCC MYA-4574 / FGSC 10173)</strain>
    </source>
</reference>
<protein>
    <recommendedName>
        <fullName evidence="3">NmrA-like domain-containing protein</fullName>
    </recommendedName>
</protein>
<evidence type="ECO:0000256" key="1">
    <source>
        <dbReference type="ARBA" id="ARBA00006328"/>
    </source>
</evidence>
<evidence type="ECO:0000313" key="4">
    <source>
        <dbReference type="EMBL" id="QRC90983.1"/>
    </source>
</evidence>
<dbReference type="Pfam" id="PF05368">
    <property type="entry name" value="NmrA"/>
    <property type="match status" value="1"/>
</dbReference>
<name>A0A7U2EQ44_PHANO</name>
<dbReference type="InterPro" id="IPR036291">
    <property type="entry name" value="NAD(P)-bd_dom_sf"/>
</dbReference>
<evidence type="ECO:0000256" key="2">
    <source>
        <dbReference type="ARBA" id="ARBA00022857"/>
    </source>
</evidence>
<feature type="domain" description="NmrA-like" evidence="3">
    <location>
        <begin position="2"/>
        <end position="59"/>
    </location>
</feature>
<proteinExistence type="inferred from homology"/>
<dbReference type="RefSeq" id="XP_001791177.1">
    <property type="nucleotide sequence ID" value="XM_001791125.1"/>
</dbReference>
<sequence length="103" mass="11203">MVTFFGVTGNQGGSVVTQLLNDSSLAKEFKIRGVTRDISKPAAQDLAKKGVEVVTVSRSTMRWAEVTSDAHLLLGGVELSHNNLEEKLTTYEEYLKKTNAFGA</sequence>
<evidence type="ECO:0000313" key="5">
    <source>
        <dbReference type="Proteomes" id="UP000663193"/>
    </source>
</evidence>
<organism evidence="4 5">
    <name type="scientific">Phaeosphaeria nodorum (strain SN15 / ATCC MYA-4574 / FGSC 10173)</name>
    <name type="common">Glume blotch fungus</name>
    <name type="synonym">Parastagonospora nodorum</name>
    <dbReference type="NCBI Taxonomy" id="321614"/>
    <lineage>
        <taxon>Eukaryota</taxon>
        <taxon>Fungi</taxon>
        <taxon>Dikarya</taxon>
        <taxon>Ascomycota</taxon>
        <taxon>Pezizomycotina</taxon>
        <taxon>Dothideomycetes</taxon>
        <taxon>Pleosporomycetidae</taxon>
        <taxon>Pleosporales</taxon>
        <taxon>Pleosporineae</taxon>
        <taxon>Phaeosphaeriaceae</taxon>
        <taxon>Parastagonospora</taxon>
    </lineage>
</organism>
<dbReference type="EMBL" id="CP069023">
    <property type="protein sequence ID" value="QRC90983.1"/>
    <property type="molecule type" value="Genomic_DNA"/>
</dbReference>
<dbReference type="InterPro" id="IPR008030">
    <property type="entry name" value="NmrA-like"/>
</dbReference>
<dbReference type="VEuPathDB" id="FungiDB:JI435_004920"/>
<dbReference type="Proteomes" id="UP000663193">
    <property type="component" value="Chromosome 1"/>
</dbReference>
<dbReference type="Gene3D" id="3.40.50.720">
    <property type="entry name" value="NAD(P)-binding Rossmann-like Domain"/>
    <property type="match status" value="1"/>
</dbReference>
<dbReference type="SUPFAM" id="SSF51735">
    <property type="entry name" value="NAD(P)-binding Rossmann-fold domains"/>
    <property type="match status" value="1"/>
</dbReference>
<dbReference type="InterPro" id="IPR051164">
    <property type="entry name" value="NmrA-like_oxidored"/>
</dbReference>
<dbReference type="OrthoDB" id="3358371at2759"/>
<gene>
    <name evidence="4" type="ORF">JI435_004920</name>
</gene>
<accession>A0A7U2EQ44</accession>
<dbReference type="PANTHER" id="PTHR42748:SF31">
    <property type="entry name" value="NMRA-LIKE DOMAIN-CONTAINING PROTEIN-RELATED"/>
    <property type="match status" value="1"/>
</dbReference>
<comment type="similarity">
    <text evidence="1">Belongs to the NmrA-type oxidoreductase family.</text>
</comment>
<dbReference type="PANTHER" id="PTHR42748">
    <property type="entry name" value="NITROGEN METABOLITE REPRESSION PROTEIN NMRA FAMILY MEMBER"/>
    <property type="match status" value="1"/>
</dbReference>
<dbReference type="AlphaFoldDB" id="A0A7U2EQ44"/>
<dbReference type="KEGG" id="pno:SNOG_00492"/>
<evidence type="ECO:0000259" key="3">
    <source>
        <dbReference type="Pfam" id="PF05368"/>
    </source>
</evidence>
<keyword evidence="5" id="KW-1185">Reference proteome</keyword>